<dbReference type="EMBL" id="CP058952">
    <property type="protein sequence ID" value="QLI81958.1"/>
    <property type="molecule type" value="Genomic_DNA"/>
</dbReference>
<dbReference type="GO" id="GO:1990189">
    <property type="term" value="F:protein N-terminal-serine acetyltransferase activity"/>
    <property type="evidence" value="ECO:0007669"/>
    <property type="project" value="TreeGrafter"/>
</dbReference>
<dbReference type="RefSeq" id="WP_180306048.1">
    <property type="nucleotide sequence ID" value="NZ_CP058952.1"/>
</dbReference>
<dbReference type="KEGG" id="cfon:HZU75_10645"/>
<organism evidence="2 3">
    <name type="scientific">Chitinibacter fontanus</name>
    <dbReference type="NCBI Taxonomy" id="1737446"/>
    <lineage>
        <taxon>Bacteria</taxon>
        <taxon>Pseudomonadati</taxon>
        <taxon>Pseudomonadota</taxon>
        <taxon>Betaproteobacteria</taxon>
        <taxon>Neisseriales</taxon>
        <taxon>Chitinibacteraceae</taxon>
        <taxon>Chitinibacter</taxon>
    </lineage>
</organism>
<dbReference type="InterPro" id="IPR016181">
    <property type="entry name" value="Acyl_CoA_acyltransferase"/>
</dbReference>
<dbReference type="AlphaFoldDB" id="A0A7D5VAE2"/>
<evidence type="ECO:0000313" key="3">
    <source>
        <dbReference type="Proteomes" id="UP000510822"/>
    </source>
</evidence>
<dbReference type="InterPro" id="IPR051908">
    <property type="entry name" value="Ribosomal_N-acetyltransferase"/>
</dbReference>
<keyword evidence="3" id="KW-1185">Reference proteome</keyword>
<dbReference type="Pfam" id="PF13302">
    <property type="entry name" value="Acetyltransf_3"/>
    <property type="match status" value="1"/>
</dbReference>
<gene>
    <name evidence="2" type="ORF">HZU75_10645</name>
</gene>
<proteinExistence type="predicted"/>
<keyword evidence="2" id="KW-0808">Transferase</keyword>
<dbReference type="CDD" id="cd04301">
    <property type="entry name" value="NAT_SF"/>
    <property type="match status" value="1"/>
</dbReference>
<protein>
    <submittedName>
        <fullName evidence="2">GNAT family N-acetyltransferase</fullName>
    </submittedName>
</protein>
<dbReference type="PROSITE" id="PS51186">
    <property type="entry name" value="GNAT"/>
    <property type="match status" value="1"/>
</dbReference>
<dbReference type="SUPFAM" id="SSF55729">
    <property type="entry name" value="Acyl-CoA N-acyltransferases (Nat)"/>
    <property type="match status" value="1"/>
</dbReference>
<evidence type="ECO:0000259" key="1">
    <source>
        <dbReference type="PROSITE" id="PS51186"/>
    </source>
</evidence>
<name>A0A7D5VAE2_9NEIS</name>
<sequence length="178" mass="19514">MILRQATVQDAEFLLQLRSDPAALKYMPLVKLDLPAMQARIVAVAKLLDCQGLAELMMIVELDGQAIGMVGANQRSSMMQYTEVSYSLLPQYQGRGLATQALRLWVSQLFAAGYRGLGATISALNLPSQALAERVGFVREGVMREHFVIGSQAQDQVIYGLLASEWQQAQKGSQNVPD</sequence>
<dbReference type="Proteomes" id="UP000510822">
    <property type="component" value="Chromosome"/>
</dbReference>
<dbReference type="GO" id="GO:0005737">
    <property type="term" value="C:cytoplasm"/>
    <property type="evidence" value="ECO:0007669"/>
    <property type="project" value="TreeGrafter"/>
</dbReference>
<evidence type="ECO:0000313" key="2">
    <source>
        <dbReference type="EMBL" id="QLI81958.1"/>
    </source>
</evidence>
<dbReference type="Gene3D" id="3.40.630.30">
    <property type="match status" value="1"/>
</dbReference>
<accession>A0A7D5VAE2</accession>
<reference evidence="2 3" key="1">
    <citation type="journal article" date="2016" name="Int. J. Syst. Evol. Microbiol.">
        <title>Chitinibacter fontanus sp. nov., isolated from a spring.</title>
        <authorList>
            <person name="Sheu S.Y."/>
            <person name="Li Y.S."/>
            <person name="Young C.C."/>
            <person name="Chen W.M."/>
        </authorList>
    </citation>
    <scope>NUCLEOTIDE SEQUENCE [LARGE SCALE GENOMIC DNA]</scope>
    <source>
        <strain evidence="2 3">STM-7</strain>
    </source>
</reference>
<dbReference type="GO" id="GO:0008999">
    <property type="term" value="F:protein-N-terminal-alanine acetyltransferase activity"/>
    <property type="evidence" value="ECO:0007669"/>
    <property type="project" value="TreeGrafter"/>
</dbReference>
<dbReference type="InterPro" id="IPR000182">
    <property type="entry name" value="GNAT_dom"/>
</dbReference>
<feature type="domain" description="N-acetyltransferase" evidence="1">
    <location>
        <begin position="1"/>
        <end position="164"/>
    </location>
</feature>
<dbReference type="PANTHER" id="PTHR43441">
    <property type="entry name" value="RIBOSOMAL-PROTEIN-SERINE ACETYLTRANSFERASE"/>
    <property type="match status" value="1"/>
</dbReference>
<dbReference type="PANTHER" id="PTHR43441:SF2">
    <property type="entry name" value="FAMILY ACETYLTRANSFERASE, PUTATIVE (AFU_ORTHOLOGUE AFUA_7G00850)-RELATED"/>
    <property type="match status" value="1"/>
</dbReference>